<dbReference type="EMBL" id="VSSQ01085503">
    <property type="protein sequence ID" value="MPN33136.1"/>
    <property type="molecule type" value="Genomic_DNA"/>
</dbReference>
<evidence type="ECO:0000313" key="1">
    <source>
        <dbReference type="EMBL" id="MPN33136.1"/>
    </source>
</evidence>
<protein>
    <submittedName>
        <fullName evidence="1">Uncharacterized protein</fullName>
    </submittedName>
</protein>
<proteinExistence type="predicted"/>
<reference evidence="1" key="1">
    <citation type="submission" date="2019-08" db="EMBL/GenBank/DDBJ databases">
        <authorList>
            <person name="Kucharzyk K."/>
            <person name="Murdoch R.W."/>
            <person name="Higgins S."/>
            <person name="Loffler F."/>
        </authorList>
    </citation>
    <scope>NUCLEOTIDE SEQUENCE</scope>
</reference>
<sequence>MLGGLNVNIQLFKQFVGFAVHRFPVDKTGTPRLAANEQVFGHREVRAQCDLLIHGADAQSLCLLRRMDRDRVTIQQDLALVHFVDAGQHLDQGGFARAVFSHQGVYFAAVQGKAGVL</sequence>
<organism evidence="1">
    <name type="scientific">bioreactor metagenome</name>
    <dbReference type="NCBI Taxonomy" id="1076179"/>
    <lineage>
        <taxon>unclassified sequences</taxon>
        <taxon>metagenomes</taxon>
        <taxon>ecological metagenomes</taxon>
    </lineage>
</organism>
<comment type="caution">
    <text evidence="1">The sequence shown here is derived from an EMBL/GenBank/DDBJ whole genome shotgun (WGS) entry which is preliminary data.</text>
</comment>
<accession>A0A645H3S6</accession>
<dbReference type="AntiFam" id="ANF00095">
    <property type="entry name" value="Shadow ORF (opposite ABC transporters)"/>
</dbReference>
<name>A0A645H3S6_9ZZZZ</name>
<gene>
    <name evidence="1" type="ORF">SDC9_180619</name>
</gene>
<dbReference type="AlphaFoldDB" id="A0A645H3S6"/>